<comment type="caution">
    <text evidence="1">The sequence shown here is derived from an EMBL/GenBank/DDBJ whole genome shotgun (WGS) entry which is preliminary data.</text>
</comment>
<sequence>MEFSLAVLPLQPFTATNEVTTPATIATAPFASPSSTLNSNLFLRESAGNEQSHGFARCDQEEGAKKKEVCEFTPNDMAIGILVLSH</sequence>
<dbReference type="Proteomes" id="UP001372338">
    <property type="component" value="Unassembled WGS sequence"/>
</dbReference>
<evidence type="ECO:0000313" key="1">
    <source>
        <dbReference type="EMBL" id="KAK7287595.1"/>
    </source>
</evidence>
<dbReference type="EMBL" id="JAYWIO010000001">
    <property type="protein sequence ID" value="KAK7287595.1"/>
    <property type="molecule type" value="Genomic_DNA"/>
</dbReference>
<keyword evidence="2" id="KW-1185">Reference proteome</keyword>
<accession>A0AAN9IW70</accession>
<protein>
    <submittedName>
        <fullName evidence="1">Uncharacterized protein</fullName>
    </submittedName>
</protein>
<proteinExistence type="predicted"/>
<name>A0AAN9IW70_CROPI</name>
<organism evidence="1 2">
    <name type="scientific">Crotalaria pallida</name>
    <name type="common">Smooth rattlebox</name>
    <name type="synonym">Crotalaria striata</name>
    <dbReference type="NCBI Taxonomy" id="3830"/>
    <lineage>
        <taxon>Eukaryota</taxon>
        <taxon>Viridiplantae</taxon>
        <taxon>Streptophyta</taxon>
        <taxon>Embryophyta</taxon>
        <taxon>Tracheophyta</taxon>
        <taxon>Spermatophyta</taxon>
        <taxon>Magnoliopsida</taxon>
        <taxon>eudicotyledons</taxon>
        <taxon>Gunneridae</taxon>
        <taxon>Pentapetalae</taxon>
        <taxon>rosids</taxon>
        <taxon>fabids</taxon>
        <taxon>Fabales</taxon>
        <taxon>Fabaceae</taxon>
        <taxon>Papilionoideae</taxon>
        <taxon>50 kb inversion clade</taxon>
        <taxon>genistoids sensu lato</taxon>
        <taxon>core genistoids</taxon>
        <taxon>Crotalarieae</taxon>
        <taxon>Crotalaria</taxon>
    </lineage>
</organism>
<dbReference type="AlphaFoldDB" id="A0AAN9IW70"/>
<evidence type="ECO:0000313" key="2">
    <source>
        <dbReference type="Proteomes" id="UP001372338"/>
    </source>
</evidence>
<gene>
    <name evidence="1" type="ORF">RIF29_00876</name>
</gene>
<reference evidence="1 2" key="1">
    <citation type="submission" date="2024-01" db="EMBL/GenBank/DDBJ databases">
        <title>The genomes of 5 underutilized Papilionoideae crops provide insights into root nodulation and disease resistanc.</title>
        <authorList>
            <person name="Yuan L."/>
        </authorList>
    </citation>
    <scope>NUCLEOTIDE SEQUENCE [LARGE SCALE GENOMIC DNA]</scope>
    <source>
        <strain evidence="1">ZHUSHIDOU_FW_LH</strain>
        <tissue evidence="1">Leaf</tissue>
    </source>
</reference>